<dbReference type="InterPro" id="IPR036534">
    <property type="entry name" value="GAR_dom_sf"/>
</dbReference>
<evidence type="ECO:0000256" key="2">
    <source>
        <dbReference type="ARBA" id="ARBA00022490"/>
    </source>
</evidence>
<dbReference type="GO" id="GO:0001725">
    <property type="term" value="C:stress fiber"/>
    <property type="evidence" value="ECO:0007669"/>
    <property type="project" value="TreeGrafter"/>
</dbReference>
<feature type="compositionally biased region" description="Polar residues" evidence="5">
    <location>
        <begin position="881"/>
        <end position="896"/>
    </location>
</feature>
<keyword evidence="3" id="KW-0206">Cytoskeleton</keyword>
<dbReference type="PROSITE" id="PS50021">
    <property type="entry name" value="CH"/>
    <property type="match status" value="1"/>
</dbReference>
<feature type="compositionally biased region" description="Polar residues" evidence="5">
    <location>
        <begin position="1473"/>
        <end position="1489"/>
    </location>
</feature>
<feature type="domain" description="Calponin-homology (CH)" evidence="6">
    <location>
        <begin position="93"/>
        <end position="223"/>
    </location>
</feature>
<dbReference type="Pfam" id="PF00307">
    <property type="entry name" value="CH"/>
    <property type="match status" value="1"/>
</dbReference>
<feature type="compositionally biased region" description="Basic and acidic residues" evidence="5">
    <location>
        <begin position="1054"/>
        <end position="1066"/>
    </location>
</feature>
<proteinExistence type="inferred from homology"/>
<dbReference type="InterPro" id="IPR003108">
    <property type="entry name" value="GAR_dom"/>
</dbReference>
<feature type="compositionally biased region" description="Basic and acidic residues" evidence="5">
    <location>
        <begin position="671"/>
        <end position="683"/>
    </location>
</feature>
<comment type="caution">
    <text evidence="8">The sequence shown here is derived from an EMBL/GenBank/DDBJ whole genome shotgun (WGS) entry which is preliminary data.</text>
</comment>
<keyword evidence="9" id="KW-1185">Reference proteome</keyword>
<dbReference type="SMART" id="SM00033">
    <property type="entry name" value="CH"/>
    <property type="match status" value="1"/>
</dbReference>
<dbReference type="Pfam" id="PF02187">
    <property type="entry name" value="GAS2"/>
    <property type="match status" value="1"/>
</dbReference>
<dbReference type="PROSITE" id="PS51460">
    <property type="entry name" value="GAR"/>
    <property type="match status" value="1"/>
</dbReference>
<feature type="compositionally biased region" description="Polar residues" evidence="5">
    <location>
        <begin position="1392"/>
        <end position="1405"/>
    </location>
</feature>
<feature type="region of interest" description="Disordered" evidence="5">
    <location>
        <begin position="938"/>
        <end position="972"/>
    </location>
</feature>
<evidence type="ECO:0000256" key="1">
    <source>
        <dbReference type="ARBA" id="ARBA00004245"/>
    </source>
</evidence>
<feature type="compositionally biased region" description="Polar residues" evidence="5">
    <location>
        <begin position="386"/>
        <end position="396"/>
    </location>
</feature>
<gene>
    <name evidence="8" type="ORF">GSLYS_00006033001</name>
</gene>
<dbReference type="GO" id="GO:0005737">
    <property type="term" value="C:cytoplasm"/>
    <property type="evidence" value="ECO:0007669"/>
    <property type="project" value="TreeGrafter"/>
</dbReference>
<feature type="region of interest" description="Disordered" evidence="5">
    <location>
        <begin position="755"/>
        <end position="904"/>
    </location>
</feature>
<evidence type="ECO:0000256" key="4">
    <source>
        <dbReference type="ARBA" id="ARBA00038441"/>
    </source>
</evidence>
<dbReference type="InterPro" id="IPR001715">
    <property type="entry name" value="CH_dom"/>
</dbReference>
<protein>
    <recommendedName>
        <fullName evidence="10">GAS2-like protein pickled eggs</fullName>
    </recommendedName>
</protein>
<feature type="compositionally biased region" description="Basic and acidic residues" evidence="5">
    <location>
        <begin position="636"/>
        <end position="645"/>
    </location>
</feature>
<dbReference type="EMBL" id="CAXITT010000101">
    <property type="protein sequence ID" value="CAL1531954.1"/>
    <property type="molecule type" value="Genomic_DNA"/>
</dbReference>
<dbReference type="CDD" id="cd21268">
    <property type="entry name" value="CH_GAS2L1_2"/>
    <property type="match status" value="1"/>
</dbReference>
<feature type="region of interest" description="Disordered" evidence="5">
    <location>
        <begin position="1211"/>
        <end position="1343"/>
    </location>
</feature>
<name>A0AAV2HF70_LYMST</name>
<feature type="region of interest" description="Disordered" evidence="5">
    <location>
        <begin position="1461"/>
        <end position="1548"/>
    </location>
</feature>
<evidence type="ECO:0000313" key="9">
    <source>
        <dbReference type="Proteomes" id="UP001497497"/>
    </source>
</evidence>
<comment type="similarity">
    <text evidence="4">Belongs to the GAS2 family.</text>
</comment>
<feature type="compositionally biased region" description="Polar residues" evidence="5">
    <location>
        <begin position="1288"/>
        <end position="1300"/>
    </location>
</feature>
<feature type="region of interest" description="Disordered" evidence="5">
    <location>
        <begin position="1037"/>
        <end position="1149"/>
    </location>
</feature>
<dbReference type="PANTHER" id="PTHR46756:SF18">
    <property type="entry name" value="GAS2-LIKE PROTEIN PICKLED EGGS"/>
    <property type="match status" value="1"/>
</dbReference>
<feature type="compositionally biased region" description="Low complexity" evidence="5">
    <location>
        <begin position="1525"/>
        <end position="1540"/>
    </location>
</feature>
<dbReference type="InterPro" id="IPR036872">
    <property type="entry name" value="CH_dom_sf"/>
</dbReference>
<accession>A0AAV2HF70</accession>
<feature type="compositionally biased region" description="Polar residues" evidence="5">
    <location>
        <begin position="685"/>
        <end position="705"/>
    </location>
</feature>
<organism evidence="8 9">
    <name type="scientific">Lymnaea stagnalis</name>
    <name type="common">Great pond snail</name>
    <name type="synonym">Helix stagnalis</name>
    <dbReference type="NCBI Taxonomy" id="6523"/>
    <lineage>
        <taxon>Eukaryota</taxon>
        <taxon>Metazoa</taxon>
        <taxon>Spiralia</taxon>
        <taxon>Lophotrochozoa</taxon>
        <taxon>Mollusca</taxon>
        <taxon>Gastropoda</taxon>
        <taxon>Heterobranchia</taxon>
        <taxon>Euthyneura</taxon>
        <taxon>Panpulmonata</taxon>
        <taxon>Hygrophila</taxon>
        <taxon>Lymnaeoidea</taxon>
        <taxon>Lymnaeidae</taxon>
        <taxon>Lymnaea</taxon>
    </lineage>
</organism>
<dbReference type="SMART" id="SM00243">
    <property type="entry name" value="GAS2"/>
    <property type="match status" value="1"/>
</dbReference>
<evidence type="ECO:0000259" key="7">
    <source>
        <dbReference type="PROSITE" id="PS51460"/>
    </source>
</evidence>
<evidence type="ECO:0000313" key="8">
    <source>
        <dbReference type="EMBL" id="CAL1531954.1"/>
    </source>
</evidence>
<feature type="compositionally biased region" description="Low complexity" evidence="5">
    <location>
        <begin position="761"/>
        <end position="776"/>
    </location>
</feature>
<dbReference type="PANTHER" id="PTHR46756">
    <property type="entry name" value="TRANSGELIN"/>
    <property type="match status" value="1"/>
</dbReference>
<feature type="compositionally biased region" description="Low complexity" evidence="5">
    <location>
        <begin position="484"/>
        <end position="495"/>
    </location>
</feature>
<feature type="compositionally biased region" description="Low complexity" evidence="5">
    <location>
        <begin position="1245"/>
        <end position="1274"/>
    </location>
</feature>
<feature type="compositionally biased region" description="Polar residues" evidence="5">
    <location>
        <begin position="459"/>
        <end position="477"/>
    </location>
</feature>
<dbReference type="SUPFAM" id="SSF47576">
    <property type="entry name" value="Calponin-homology domain, CH-domain"/>
    <property type="match status" value="1"/>
</dbReference>
<dbReference type="Proteomes" id="UP001497497">
    <property type="component" value="Unassembled WGS sequence"/>
</dbReference>
<feature type="compositionally biased region" description="Polar residues" evidence="5">
    <location>
        <begin position="420"/>
        <end position="447"/>
    </location>
</feature>
<feature type="compositionally biased region" description="Low complexity" evidence="5">
    <location>
        <begin position="407"/>
        <end position="419"/>
    </location>
</feature>
<feature type="compositionally biased region" description="Polar residues" evidence="5">
    <location>
        <begin position="344"/>
        <end position="355"/>
    </location>
</feature>
<feature type="compositionally biased region" description="Basic and acidic residues" evidence="5">
    <location>
        <begin position="1365"/>
        <end position="1379"/>
    </location>
</feature>
<feature type="compositionally biased region" description="Basic and acidic residues" evidence="5">
    <location>
        <begin position="1415"/>
        <end position="1437"/>
    </location>
</feature>
<feature type="compositionally biased region" description="Low complexity" evidence="5">
    <location>
        <begin position="1301"/>
        <end position="1311"/>
    </location>
</feature>
<reference evidence="8 9" key="1">
    <citation type="submission" date="2024-04" db="EMBL/GenBank/DDBJ databases">
        <authorList>
            <consortium name="Genoscope - CEA"/>
            <person name="William W."/>
        </authorList>
    </citation>
    <scope>NUCLEOTIDE SEQUENCE [LARGE SCALE GENOMIC DNA]</scope>
</reference>
<sequence length="1548" mass="167752">MASDSPGGYSKFAQHLHDGSGQFLGGLTAGGPNGMKDAGHRDCKDSGYYVSTSDGASTCSSSTTEAGDFDGGTLLVLEPKSLRSFTTNNEYLYAMKEDLADWFACLYQTVITAENFMSVLETGVLLCKHANKVGQFARERREKGETLEMKSYFIRNIPEKNVPYREGVKPETFQARDNVSNFISWGRQMGIPEVLSFETDDLVLRKNEKNVILCLLEIARVGAKLGMLAPTLVQMEEEIDAELAGEEDKPRVQIKTCDMRSLDERVRDLISRCTCPIQFPMIKVGEGKYKIGDSHNLIFVRILRNHVMVRVGGGWDTLENYLNKHDPCQCNYRGHRAGSHPAVTAQQRRPSGTGFSITRPTPNTPTSPRRMPSAAPASRERSASPQQPAQPNSRAKSPTLIISRHVPATPAGGSAAATGNSHPTKMNRKASSAHQGGVVSQPSSFPTSIHHHVNREQPIRSSSPNTYSRYRSPSPQGATHGPGSRSSSMKATSSSPLCKGTAWEHGDKVKALKRGTYTSMSSDAEADDEDVSFDQDHEADPQGSVSFDERTEMLPVARPSTSSLEHICETGAVGSLGSRSGLPMEKISTMTLTEFKSLLNSSLALPDSQHHVSGANTLNQSHGPGVNPNQGANWDSLREKARSVRDALSSRVNARRAGNVNGRSSLPQSPDEDKRFPGAERPKTPQAQRRNVSGSVVSRPKTPTSVGGYRPQTPTGSEKSLGKEEYKMSRPKTPSQLKRDAVVKVAGAISNWVESRPEMDTPVTRPKTPTRSKTPVGFHGGYDSTDDEQNNEMNSSLSRVQLLNLAASVKERPSTPSRIPKPSFISRSNTPKIPFSDASSDDLSTQSNTSQLSRPSSIMASRPGLVTRSNSNSSSIRSEDTPSSPVSNNSEDNSSFKVPATIPRPTTIISRKQQAVNSSINSSNNNGNSYKELYHARRAYTPGPGSSGGQAVTPGPREKWGTGFSGDATGQARRGSLDACWADKDQFRSEQHLSTLPTSCPDQPMTITNEITFSDDEEINELVRNVAIMAHASKRIRSSSVDARKLASNISKGGDGERVKTQREISDQAVRTTSKATVMRRPPSADSAGSTRSRSQTPDSSSYRQKVNTAKVKPAGSENGEKHANRTEAWVDSTLSDPKRKLSPRSKRAKVVVNEVPASELEPRPLEEIKAILTESKNGFVQVNTETLEPLPEDPEMFRKMEKLFEKFKEQELRASINNTPGGSMGPQLGDKNSDNKSNKGSRRSPSVASVKTSSGSGVSSSGFSSGHANGANSPKFPSTEDDRFRRSSSMPGSFLNVQKSGGHSSTSSHSQEGKDTLKTTGAHDNGMHSESCGYTAGYDSDSLQSSWQDIDAEMAKNPNALVSKIKEILKVRPRRDENSEIPTRIPGPASLTKSSRSKSVTNLYSNKSNNSDSDCSREDGRDSGGAAHPEKRDKDSSPGPLVKTNSTSIGNIAYAEYVFADDGNDKVPELSRTWSVKSDSSDSQNRSETPVPKLSTPLTTGRSTLLGRKLDMLGQGTSQERDYLSNSQSSLSNRSALSATEDEADFV</sequence>
<dbReference type="GO" id="GO:1904825">
    <property type="term" value="P:protein localization to microtubule plus-end"/>
    <property type="evidence" value="ECO:0007669"/>
    <property type="project" value="TreeGrafter"/>
</dbReference>
<feature type="region of interest" description="Disordered" evidence="5">
    <location>
        <begin position="610"/>
        <end position="738"/>
    </location>
</feature>
<dbReference type="SUPFAM" id="SSF143575">
    <property type="entry name" value="GAS2 domain-like"/>
    <property type="match status" value="1"/>
</dbReference>
<dbReference type="Gene3D" id="1.10.418.10">
    <property type="entry name" value="Calponin-like domain"/>
    <property type="match status" value="1"/>
</dbReference>
<dbReference type="GO" id="GO:0001578">
    <property type="term" value="P:microtubule bundle formation"/>
    <property type="evidence" value="ECO:0007669"/>
    <property type="project" value="TreeGrafter"/>
</dbReference>
<dbReference type="GO" id="GO:0008093">
    <property type="term" value="F:cytoskeletal anchor activity"/>
    <property type="evidence" value="ECO:0007669"/>
    <property type="project" value="TreeGrafter"/>
</dbReference>
<feature type="region of interest" description="Disordered" evidence="5">
    <location>
        <begin position="520"/>
        <end position="544"/>
    </location>
</feature>
<feature type="compositionally biased region" description="Polar residues" evidence="5">
    <location>
        <begin position="1087"/>
        <end position="1108"/>
    </location>
</feature>
<dbReference type="GO" id="GO:0031110">
    <property type="term" value="P:regulation of microtubule polymerization or depolymerization"/>
    <property type="evidence" value="ECO:0007669"/>
    <property type="project" value="TreeGrafter"/>
</dbReference>
<evidence type="ECO:0000256" key="5">
    <source>
        <dbReference type="SAM" id="MobiDB-lite"/>
    </source>
</evidence>
<feature type="region of interest" description="Disordered" evidence="5">
    <location>
        <begin position="1358"/>
        <end position="1448"/>
    </location>
</feature>
<feature type="compositionally biased region" description="Polar residues" evidence="5">
    <location>
        <begin position="614"/>
        <end position="633"/>
    </location>
</feature>
<comment type="subcellular location">
    <subcellularLocation>
        <location evidence="1">Cytoplasm</location>
        <location evidence="1">Cytoskeleton</location>
    </subcellularLocation>
</comment>
<feature type="compositionally biased region" description="Polar residues" evidence="5">
    <location>
        <begin position="791"/>
        <end position="801"/>
    </location>
</feature>
<dbReference type="Gene3D" id="3.30.920.20">
    <property type="entry name" value="Gas2-like domain"/>
    <property type="match status" value="1"/>
</dbReference>
<dbReference type="GO" id="GO:0008017">
    <property type="term" value="F:microtubule binding"/>
    <property type="evidence" value="ECO:0007669"/>
    <property type="project" value="InterPro"/>
</dbReference>
<dbReference type="GO" id="GO:0051764">
    <property type="term" value="P:actin crosslink formation"/>
    <property type="evidence" value="ECO:0007669"/>
    <property type="project" value="TreeGrafter"/>
</dbReference>
<feature type="compositionally biased region" description="Acidic residues" evidence="5">
    <location>
        <begin position="524"/>
        <end position="533"/>
    </location>
</feature>
<feature type="region of interest" description="Disordered" evidence="5">
    <location>
        <begin position="337"/>
        <end position="501"/>
    </location>
</feature>
<keyword evidence="2" id="KW-0963">Cytoplasm</keyword>
<feature type="compositionally biased region" description="Low complexity" evidence="5">
    <location>
        <begin position="356"/>
        <end position="377"/>
    </location>
</feature>
<dbReference type="GO" id="GO:0035371">
    <property type="term" value="C:microtubule plus-end"/>
    <property type="evidence" value="ECO:0007669"/>
    <property type="project" value="TreeGrafter"/>
</dbReference>
<feature type="compositionally biased region" description="Polar residues" evidence="5">
    <location>
        <begin position="825"/>
        <end position="859"/>
    </location>
</feature>
<evidence type="ECO:0000256" key="3">
    <source>
        <dbReference type="ARBA" id="ARBA00023212"/>
    </source>
</evidence>
<dbReference type="GO" id="GO:0051015">
    <property type="term" value="F:actin filament binding"/>
    <property type="evidence" value="ECO:0007669"/>
    <property type="project" value="TreeGrafter"/>
</dbReference>
<feature type="domain" description="GAR" evidence="7">
    <location>
        <begin position="257"/>
        <end position="329"/>
    </location>
</feature>
<evidence type="ECO:0008006" key="10">
    <source>
        <dbReference type="Google" id="ProtNLM"/>
    </source>
</evidence>
<dbReference type="GO" id="GO:0005884">
    <property type="term" value="C:actin filament"/>
    <property type="evidence" value="ECO:0007669"/>
    <property type="project" value="TreeGrafter"/>
</dbReference>
<evidence type="ECO:0000259" key="6">
    <source>
        <dbReference type="PROSITE" id="PS50021"/>
    </source>
</evidence>